<dbReference type="SUPFAM" id="SSF63380">
    <property type="entry name" value="Riboflavin synthase domain-like"/>
    <property type="match status" value="1"/>
</dbReference>
<dbReference type="Pfam" id="PF00111">
    <property type="entry name" value="Fer2"/>
    <property type="match status" value="1"/>
</dbReference>
<evidence type="ECO:0000259" key="7">
    <source>
        <dbReference type="PROSITE" id="PS51085"/>
    </source>
</evidence>
<dbReference type="SUPFAM" id="SSF54292">
    <property type="entry name" value="2Fe-2S ferredoxin-like"/>
    <property type="match status" value="1"/>
</dbReference>
<name>A0A5Q0M643_VARPD</name>
<dbReference type="CDD" id="cd00207">
    <property type="entry name" value="fer2"/>
    <property type="match status" value="1"/>
</dbReference>
<dbReference type="SUPFAM" id="SSF52343">
    <property type="entry name" value="Ferredoxin reductase-like, C-terminal NADP-linked domain"/>
    <property type="match status" value="1"/>
</dbReference>
<evidence type="ECO:0000256" key="3">
    <source>
        <dbReference type="ARBA" id="ARBA00022723"/>
    </source>
</evidence>
<dbReference type="Gene3D" id="3.40.50.80">
    <property type="entry name" value="Nucleotide-binding domain of ferredoxin-NADP reductase (FNR) module"/>
    <property type="match status" value="1"/>
</dbReference>
<dbReference type="InterPro" id="IPR012675">
    <property type="entry name" value="Beta-grasp_dom_sf"/>
</dbReference>
<dbReference type="PROSITE" id="PS51085">
    <property type="entry name" value="2FE2S_FER_2"/>
    <property type="match status" value="1"/>
</dbReference>
<evidence type="ECO:0000256" key="4">
    <source>
        <dbReference type="ARBA" id="ARBA00023002"/>
    </source>
</evidence>
<organism evidence="9 10">
    <name type="scientific">Variovorax paradoxus</name>
    <dbReference type="NCBI Taxonomy" id="34073"/>
    <lineage>
        <taxon>Bacteria</taxon>
        <taxon>Pseudomonadati</taxon>
        <taxon>Pseudomonadota</taxon>
        <taxon>Betaproteobacteria</taxon>
        <taxon>Burkholderiales</taxon>
        <taxon>Comamonadaceae</taxon>
        <taxon>Variovorax</taxon>
    </lineage>
</organism>
<dbReference type="Pfam" id="PF00175">
    <property type="entry name" value="NAD_binding_1"/>
    <property type="match status" value="1"/>
</dbReference>
<dbReference type="PRINTS" id="PR00409">
    <property type="entry name" value="PHDIOXRDTASE"/>
</dbReference>
<dbReference type="InterPro" id="IPR017927">
    <property type="entry name" value="FAD-bd_FR_type"/>
</dbReference>
<dbReference type="CDD" id="cd06185">
    <property type="entry name" value="PDR_like"/>
    <property type="match status" value="1"/>
</dbReference>
<evidence type="ECO:0000256" key="6">
    <source>
        <dbReference type="ARBA" id="ARBA00023014"/>
    </source>
</evidence>
<dbReference type="Proteomes" id="UP000326780">
    <property type="component" value="Chromosome"/>
</dbReference>
<evidence type="ECO:0000313" key="9">
    <source>
        <dbReference type="EMBL" id="QFZ85121.1"/>
    </source>
</evidence>
<dbReference type="Gene3D" id="3.10.20.30">
    <property type="match status" value="1"/>
</dbReference>
<evidence type="ECO:0000313" key="10">
    <source>
        <dbReference type="Proteomes" id="UP000326780"/>
    </source>
</evidence>
<dbReference type="InterPro" id="IPR050415">
    <property type="entry name" value="MRET"/>
</dbReference>
<dbReference type="PANTHER" id="PTHR47354:SF1">
    <property type="entry name" value="CARNITINE MONOOXYGENASE REDUCTASE SUBUNIT"/>
    <property type="match status" value="1"/>
</dbReference>
<dbReference type="InterPro" id="IPR001433">
    <property type="entry name" value="OxRdtase_FAD/NAD-bd"/>
</dbReference>
<dbReference type="RefSeq" id="WP_153283739.1">
    <property type="nucleotide sequence ID" value="NZ_CP045644.1"/>
</dbReference>
<dbReference type="GO" id="GO:0051537">
    <property type="term" value="F:2 iron, 2 sulfur cluster binding"/>
    <property type="evidence" value="ECO:0007669"/>
    <property type="project" value="UniProtKB-KW"/>
</dbReference>
<dbReference type="Gene3D" id="2.40.30.10">
    <property type="entry name" value="Translation factors"/>
    <property type="match status" value="1"/>
</dbReference>
<keyword evidence="6" id="KW-0411">Iron-sulfur</keyword>
<feature type="domain" description="2Fe-2S ferredoxin-type" evidence="7">
    <location>
        <begin position="240"/>
        <end position="325"/>
    </location>
</feature>
<evidence type="ECO:0000259" key="8">
    <source>
        <dbReference type="PROSITE" id="PS51384"/>
    </source>
</evidence>
<dbReference type="GO" id="GO:0046872">
    <property type="term" value="F:metal ion binding"/>
    <property type="evidence" value="ECO:0007669"/>
    <property type="project" value="UniProtKB-KW"/>
</dbReference>
<dbReference type="PROSITE" id="PS51384">
    <property type="entry name" value="FAD_FR"/>
    <property type="match status" value="1"/>
</dbReference>
<keyword evidence="5" id="KW-0408">Iron</keyword>
<protein>
    <submittedName>
        <fullName evidence="9">2Fe-2S iron-sulfur cluster binding domain-containing protein</fullName>
    </submittedName>
</protein>
<evidence type="ECO:0000256" key="5">
    <source>
        <dbReference type="ARBA" id="ARBA00023004"/>
    </source>
</evidence>
<dbReference type="PROSITE" id="PS00197">
    <property type="entry name" value="2FE2S_FER_1"/>
    <property type="match status" value="1"/>
</dbReference>
<sequence length="325" mass="34819">MSTPTQAQLLLRVANKTAQAEGVVSFRLVDALGRALPGFAAGAHIDVQLGPDLVRQYSLCNPSRSPTEYEIAVLREPASRGGSKYMHETLAVGMEFPASAPKNHFQLDAHSPAFLFAGGIGITPLLAMAQQLAEEGRQFELHYCARSRQRAAFRERLAEAAYAGSVHFHYDEEAPSQRLDIASVLSRGSSAHHLYTCGPAGFIQHVLDAGRGAGWPESRMHREFFAAPAADARATADGAFEVELASSGKRFVVPAGTTVLAVLTDAGIEVPASCEAGVCGTCVTRVVEGTPDHRDVYLTDAEHAKNDCFTPCCSRALSQRLVIDL</sequence>
<proteinExistence type="predicted"/>
<dbReference type="InterPro" id="IPR017938">
    <property type="entry name" value="Riboflavin_synthase-like_b-brl"/>
</dbReference>
<feature type="domain" description="FAD-binding FR-type" evidence="8">
    <location>
        <begin position="6"/>
        <end position="108"/>
    </location>
</feature>
<dbReference type="InterPro" id="IPR006058">
    <property type="entry name" value="2Fe2S_fd_BS"/>
</dbReference>
<gene>
    <name evidence="9" type="ORF">GFK26_21355</name>
</gene>
<dbReference type="PANTHER" id="PTHR47354">
    <property type="entry name" value="NADH OXIDOREDUCTASE HCR"/>
    <property type="match status" value="1"/>
</dbReference>
<dbReference type="InterPro" id="IPR039261">
    <property type="entry name" value="FNR_nucleotide-bd"/>
</dbReference>
<keyword evidence="3" id="KW-0479">Metal-binding</keyword>
<keyword evidence="2" id="KW-0001">2Fe-2S</keyword>
<accession>A0A5Q0M643</accession>
<dbReference type="EMBL" id="CP045644">
    <property type="protein sequence ID" value="QFZ85121.1"/>
    <property type="molecule type" value="Genomic_DNA"/>
</dbReference>
<keyword evidence="4" id="KW-0560">Oxidoreductase</keyword>
<reference evidence="9 10" key="1">
    <citation type="submission" date="2019-10" db="EMBL/GenBank/DDBJ databases">
        <title>Complete genome sequence of Variovorax paradoxus 5C-2.</title>
        <authorList>
            <person name="Gogoleva N.E."/>
            <person name="Balkin A.S."/>
        </authorList>
    </citation>
    <scope>NUCLEOTIDE SEQUENCE [LARGE SCALE GENOMIC DNA]</scope>
    <source>
        <strain evidence="9 10">5C-2</strain>
    </source>
</reference>
<keyword evidence="1" id="KW-0285">Flavoprotein</keyword>
<dbReference type="AlphaFoldDB" id="A0A5Q0M643"/>
<dbReference type="InterPro" id="IPR001041">
    <property type="entry name" value="2Fe-2S_ferredoxin-type"/>
</dbReference>
<dbReference type="InterPro" id="IPR036010">
    <property type="entry name" value="2Fe-2S_ferredoxin-like_sf"/>
</dbReference>
<evidence type="ECO:0000256" key="1">
    <source>
        <dbReference type="ARBA" id="ARBA00022630"/>
    </source>
</evidence>
<dbReference type="GO" id="GO:0016491">
    <property type="term" value="F:oxidoreductase activity"/>
    <property type="evidence" value="ECO:0007669"/>
    <property type="project" value="UniProtKB-KW"/>
</dbReference>
<evidence type="ECO:0000256" key="2">
    <source>
        <dbReference type="ARBA" id="ARBA00022714"/>
    </source>
</evidence>